<feature type="transmembrane region" description="Helical" evidence="13">
    <location>
        <begin position="394"/>
        <end position="412"/>
    </location>
</feature>
<keyword evidence="10 13" id="KW-0472">Membrane</keyword>
<keyword evidence="9" id="KW-0406">Ion transport</keyword>
<feature type="transmembrane region" description="Helical" evidence="13">
    <location>
        <begin position="56"/>
        <end position="73"/>
    </location>
</feature>
<dbReference type="InterPro" id="IPR038377">
    <property type="entry name" value="Na/Glc_symporter_sf"/>
</dbReference>
<evidence type="ECO:0000256" key="10">
    <source>
        <dbReference type="ARBA" id="ARBA00023136"/>
    </source>
</evidence>
<organism evidence="14">
    <name type="scientific">Candidatus Methanomethylicus mesodigestus</name>
    <dbReference type="NCBI Taxonomy" id="1867258"/>
    <lineage>
        <taxon>Archaea</taxon>
        <taxon>Thermoproteota</taxon>
        <taxon>Methanosuratincolia</taxon>
        <taxon>Candidatus Methanomethylicales</taxon>
        <taxon>Candidatus Methanomethylicaceae</taxon>
        <taxon>Candidatus Methanomethylicus</taxon>
    </lineage>
</organism>
<gene>
    <name evidence="14" type="ORF">ENS19_05830</name>
</gene>
<dbReference type="PROSITE" id="PS50283">
    <property type="entry name" value="NA_SOLUT_SYMP_3"/>
    <property type="match status" value="1"/>
</dbReference>
<dbReference type="PANTHER" id="PTHR48086:SF3">
    <property type="entry name" value="SODIUM_PROLINE SYMPORTER"/>
    <property type="match status" value="1"/>
</dbReference>
<feature type="transmembrane region" description="Helical" evidence="13">
    <location>
        <begin position="167"/>
        <end position="187"/>
    </location>
</feature>
<evidence type="ECO:0000256" key="5">
    <source>
        <dbReference type="ARBA" id="ARBA00022692"/>
    </source>
</evidence>
<keyword evidence="4" id="KW-1003">Cell membrane</keyword>
<keyword evidence="11" id="KW-0739">Sodium transport</keyword>
<evidence type="ECO:0000256" key="11">
    <source>
        <dbReference type="ARBA" id="ARBA00023201"/>
    </source>
</evidence>
<dbReference type="InterPro" id="IPR001734">
    <property type="entry name" value="Na/solute_symporter"/>
</dbReference>
<feature type="transmembrane region" description="Helical" evidence="13">
    <location>
        <begin position="484"/>
        <end position="504"/>
    </location>
</feature>
<feature type="transmembrane region" description="Helical" evidence="13">
    <location>
        <begin position="127"/>
        <end position="147"/>
    </location>
</feature>
<dbReference type="GO" id="GO:0015293">
    <property type="term" value="F:symporter activity"/>
    <property type="evidence" value="ECO:0007669"/>
    <property type="project" value="UniProtKB-KW"/>
</dbReference>
<feature type="transmembrane region" description="Helical" evidence="13">
    <location>
        <begin position="259"/>
        <end position="276"/>
    </location>
</feature>
<comment type="caution">
    <text evidence="14">The sequence shown here is derived from an EMBL/GenBank/DDBJ whole genome shotgun (WGS) entry which is preliminary data.</text>
</comment>
<accession>A0A7C3F2A4</accession>
<dbReference type="Pfam" id="PF00474">
    <property type="entry name" value="SSF"/>
    <property type="match status" value="1"/>
</dbReference>
<feature type="transmembrane region" description="Helical" evidence="13">
    <location>
        <begin position="296"/>
        <end position="322"/>
    </location>
</feature>
<dbReference type="Gene3D" id="1.20.1730.10">
    <property type="entry name" value="Sodium/glucose cotransporter"/>
    <property type="match status" value="1"/>
</dbReference>
<sequence>MADQVPIPVATTESTLFVTLAVAAMLAVSAGIGIYFFRKARSFDDWMVGHRDMGPLVTGFALTATWLSGWAIFGNAGLSYTYGWSGSWLVGTMNLMGLSLCVVIGLRMRKYASIGARTVPEVARIRFDSRLVQALAGLTMSILLIVYSIGQYKAMASVWKLTTGTDWAISLLVTAILCAVYIIVGGYAGTQVSLALQGAIFMVIGWIFGIASIFWAGGPSAIADAISASTYVKPGGVVTPVALGNYTASLAPSFPGYDWIGVIGSLFMFLLMATGFPHNIARFLGARKASKREIGVLMAIVALNCVTPLMIGAMGFSARAVWGGELMLSGPVYGDAAASLVSMAIGGPVGAAVFSMAVFAAAVSSLAGMVMIMATNITRDIVHNAVPKISPSSLLRLSRVLVLPFVLIPLWWTYTSPPPVLSEFMSGSAVAQGGIFFFVVAVSMYWKRATKWGAVSTILYGMGMALLHPSVYGKYLPPFTHWGVWALALMGGCAAVYVVVSLLTKPVPEEKLSRLFKKQGA</sequence>
<name>A0A7C3F2A4_9CREN</name>
<dbReference type="GO" id="GO:0005886">
    <property type="term" value="C:plasma membrane"/>
    <property type="evidence" value="ECO:0007669"/>
    <property type="project" value="UniProtKB-SubCell"/>
</dbReference>
<evidence type="ECO:0000256" key="8">
    <source>
        <dbReference type="ARBA" id="ARBA00023053"/>
    </source>
</evidence>
<feature type="transmembrane region" description="Helical" evidence="13">
    <location>
        <begin position="16"/>
        <end position="36"/>
    </location>
</feature>
<dbReference type="GO" id="GO:0006814">
    <property type="term" value="P:sodium ion transport"/>
    <property type="evidence" value="ECO:0007669"/>
    <property type="project" value="UniProtKB-KW"/>
</dbReference>
<evidence type="ECO:0000256" key="7">
    <source>
        <dbReference type="ARBA" id="ARBA00022989"/>
    </source>
</evidence>
<feature type="transmembrane region" description="Helical" evidence="13">
    <location>
        <begin position="452"/>
        <end position="472"/>
    </location>
</feature>
<dbReference type="CDD" id="cd10322">
    <property type="entry name" value="SLC5sbd"/>
    <property type="match status" value="1"/>
</dbReference>
<keyword evidence="8" id="KW-0915">Sodium</keyword>
<keyword evidence="6" id="KW-0769">Symport</keyword>
<evidence type="ECO:0000313" key="14">
    <source>
        <dbReference type="EMBL" id="HFK20788.1"/>
    </source>
</evidence>
<evidence type="ECO:0000256" key="9">
    <source>
        <dbReference type="ARBA" id="ARBA00023065"/>
    </source>
</evidence>
<comment type="similarity">
    <text evidence="2 12">Belongs to the sodium:solute symporter (SSF) (TC 2.A.21) family.</text>
</comment>
<feature type="transmembrane region" description="Helical" evidence="13">
    <location>
        <begin position="194"/>
        <end position="215"/>
    </location>
</feature>
<dbReference type="InterPro" id="IPR050277">
    <property type="entry name" value="Sodium:Solute_Symporter"/>
</dbReference>
<comment type="subcellular location">
    <subcellularLocation>
        <location evidence="1">Cell membrane</location>
        <topology evidence="1">Multi-pass membrane protein</topology>
    </subcellularLocation>
</comment>
<evidence type="ECO:0000256" key="4">
    <source>
        <dbReference type="ARBA" id="ARBA00022475"/>
    </source>
</evidence>
<evidence type="ECO:0000256" key="2">
    <source>
        <dbReference type="ARBA" id="ARBA00006434"/>
    </source>
</evidence>
<feature type="transmembrane region" description="Helical" evidence="13">
    <location>
        <begin position="85"/>
        <end position="106"/>
    </location>
</feature>
<dbReference type="PANTHER" id="PTHR48086">
    <property type="entry name" value="SODIUM/PROLINE SYMPORTER-RELATED"/>
    <property type="match status" value="1"/>
</dbReference>
<protein>
    <recommendedName>
        <fullName evidence="15">Sodium:solute symporter family protein</fullName>
    </recommendedName>
</protein>
<keyword evidence="3" id="KW-0813">Transport</keyword>
<feature type="transmembrane region" description="Helical" evidence="13">
    <location>
        <begin position="424"/>
        <end position="445"/>
    </location>
</feature>
<reference evidence="14" key="1">
    <citation type="journal article" date="2020" name="mSystems">
        <title>Genome- and Community-Level Interaction Insights into Carbon Utilization and Element Cycling Functions of Hydrothermarchaeota in Hydrothermal Sediment.</title>
        <authorList>
            <person name="Zhou Z."/>
            <person name="Liu Y."/>
            <person name="Xu W."/>
            <person name="Pan J."/>
            <person name="Luo Z.H."/>
            <person name="Li M."/>
        </authorList>
    </citation>
    <scope>NUCLEOTIDE SEQUENCE [LARGE SCALE GENOMIC DNA]</scope>
    <source>
        <strain evidence="14">SpSt-468</strain>
    </source>
</reference>
<evidence type="ECO:0000256" key="12">
    <source>
        <dbReference type="RuleBase" id="RU362091"/>
    </source>
</evidence>
<proteinExistence type="inferred from homology"/>
<dbReference type="AlphaFoldDB" id="A0A7C3F2A4"/>
<evidence type="ECO:0000256" key="1">
    <source>
        <dbReference type="ARBA" id="ARBA00004651"/>
    </source>
</evidence>
<keyword evidence="7 13" id="KW-1133">Transmembrane helix</keyword>
<feature type="transmembrane region" description="Helical" evidence="13">
    <location>
        <begin position="349"/>
        <end position="373"/>
    </location>
</feature>
<evidence type="ECO:0000256" key="6">
    <source>
        <dbReference type="ARBA" id="ARBA00022847"/>
    </source>
</evidence>
<evidence type="ECO:0008006" key="15">
    <source>
        <dbReference type="Google" id="ProtNLM"/>
    </source>
</evidence>
<dbReference type="EMBL" id="DSTX01000011">
    <property type="protein sequence ID" value="HFK20788.1"/>
    <property type="molecule type" value="Genomic_DNA"/>
</dbReference>
<keyword evidence="5 13" id="KW-0812">Transmembrane</keyword>
<evidence type="ECO:0000256" key="3">
    <source>
        <dbReference type="ARBA" id="ARBA00022448"/>
    </source>
</evidence>
<evidence type="ECO:0000256" key="13">
    <source>
        <dbReference type="SAM" id="Phobius"/>
    </source>
</evidence>